<dbReference type="SFLD" id="SFLDS00029">
    <property type="entry name" value="Radical_SAM"/>
    <property type="match status" value="1"/>
</dbReference>
<dbReference type="EMBL" id="CP090145">
    <property type="protein sequence ID" value="UOX32980.1"/>
    <property type="molecule type" value="Genomic_DNA"/>
</dbReference>
<evidence type="ECO:0000259" key="7">
    <source>
        <dbReference type="PROSITE" id="PS51918"/>
    </source>
</evidence>
<dbReference type="Gene3D" id="3.20.20.70">
    <property type="entry name" value="Aldolase class I"/>
    <property type="match status" value="1"/>
</dbReference>
<organism evidence="8 9">
    <name type="scientific">Flavobacterium sediminilitoris</name>
    <dbReference type="NCBI Taxonomy" id="2024526"/>
    <lineage>
        <taxon>Bacteria</taxon>
        <taxon>Pseudomonadati</taxon>
        <taxon>Bacteroidota</taxon>
        <taxon>Flavobacteriia</taxon>
        <taxon>Flavobacteriales</taxon>
        <taxon>Flavobacteriaceae</taxon>
        <taxon>Flavobacterium</taxon>
    </lineage>
</organism>
<proteinExistence type="inferred from homology"/>
<dbReference type="PROSITE" id="PS51918">
    <property type="entry name" value="RADICAL_SAM"/>
    <property type="match status" value="1"/>
</dbReference>
<comment type="cofactor">
    <cofactor evidence="1">
        <name>[4Fe-4S] cluster</name>
        <dbReference type="ChEBI" id="CHEBI:49883"/>
    </cofactor>
</comment>
<dbReference type="RefSeq" id="WP_246915744.1">
    <property type="nucleotide sequence ID" value="NZ_CP090145.1"/>
</dbReference>
<dbReference type="InterPro" id="IPR013785">
    <property type="entry name" value="Aldolase_TIM"/>
</dbReference>
<keyword evidence="5" id="KW-0411">Iron-sulfur</keyword>
<evidence type="ECO:0000256" key="2">
    <source>
        <dbReference type="ARBA" id="ARBA00022691"/>
    </source>
</evidence>
<keyword evidence="9" id="KW-1185">Reference proteome</keyword>
<gene>
    <name evidence="8" type="ORF">LXD69_13150</name>
</gene>
<keyword evidence="2" id="KW-0949">S-adenosyl-L-methionine</keyword>
<dbReference type="InterPro" id="IPR007197">
    <property type="entry name" value="rSAM"/>
</dbReference>
<accession>A0ABY4HJU2</accession>
<evidence type="ECO:0000256" key="6">
    <source>
        <dbReference type="ARBA" id="ARBA00023601"/>
    </source>
</evidence>
<keyword evidence="3" id="KW-0479">Metal-binding</keyword>
<dbReference type="PANTHER" id="PTHR43273">
    <property type="entry name" value="ANAEROBIC SULFATASE-MATURATING ENZYME HOMOLOG ASLB-RELATED"/>
    <property type="match status" value="1"/>
</dbReference>
<evidence type="ECO:0000256" key="3">
    <source>
        <dbReference type="ARBA" id="ARBA00022723"/>
    </source>
</evidence>
<evidence type="ECO:0000313" key="9">
    <source>
        <dbReference type="Proteomes" id="UP000830454"/>
    </source>
</evidence>
<reference evidence="8" key="1">
    <citation type="submission" date="2021-12" db="EMBL/GenBank/DDBJ databases">
        <authorList>
            <person name="Cha I.-T."/>
            <person name="Lee K.-E."/>
            <person name="Park S.-J."/>
        </authorList>
    </citation>
    <scope>NUCLEOTIDE SEQUENCE</scope>
    <source>
        <strain evidence="8">YSM-43</strain>
    </source>
</reference>
<dbReference type="Pfam" id="PF04055">
    <property type="entry name" value="Radical_SAM"/>
    <property type="match status" value="1"/>
</dbReference>
<dbReference type="PANTHER" id="PTHR43273:SF3">
    <property type="entry name" value="ANAEROBIC SULFATASE-MATURATING ENZYME HOMOLOG ASLB-RELATED"/>
    <property type="match status" value="1"/>
</dbReference>
<sequence length="446" mass="51555">MKFSKYHIATDELSEVDMKNKRIIFSTRSSTSILVEEELYQKAITNDFSGMNKKIFNTLVEKEFIIPVDENEFNYVISTNKEARDKVNFLSMTIQPTANCQLGCHYCGQTHSKDTANENVINKYVERIENVFSKNEVYNGLSITWYGGEPLMGYSSIIKASKKMIEVCKVRNFTYISNMITNGLSLKPKLFEQLVRECNITDYQITLDGTSESHDTRRITKKGEPTFDLIMKNIVDVTSTETYSNYKCNISIRVNIDKTNYQYVDPLIELIKELGLQDKISIYFAPITDFGGNDAGKESLSLDFFAQKEIEWLFKCYEYKIRINNILPQRSYSVCMVQNKNDEVWDAYGNIYACWEFPYSEYAKGDSLIGNLFDTEETYNKNATLRNWDDVLDSGKTWCKTCNHLPVCGGGCPKLWHEGTPACPTFKSNYKDRLLLDYFIKKNEKK</sequence>
<keyword evidence="4" id="KW-0408">Iron</keyword>
<evidence type="ECO:0000313" key="8">
    <source>
        <dbReference type="EMBL" id="UOX32980.1"/>
    </source>
</evidence>
<dbReference type="SUPFAM" id="SSF102114">
    <property type="entry name" value="Radical SAM enzymes"/>
    <property type="match status" value="1"/>
</dbReference>
<evidence type="ECO:0000256" key="5">
    <source>
        <dbReference type="ARBA" id="ARBA00023014"/>
    </source>
</evidence>
<dbReference type="SFLD" id="SFLDG01067">
    <property type="entry name" value="SPASM/twitch_domain_containing"/>
    <property type="match status" value="1"/>
</dbReference>
<dbReference type="InterPro" id="IPR023885">
    <property type="entry name" value="4Fe4S-binding_SPASM_dom"/>
</dbReference>
<reference evidence="8" key="2">
    <citation type="submission" date="2022-04" db="EMBL/GenBank/DDBJ databases">
        <title>Complete Genome Sequence of Flavobacterium sediminilitoris YSM-43, Isolated from a Tidal Sediment.</title>
        <authorList>
            <person name="Lee P.A."/>
        </authorList>
    </citation>
    <scope>NUCLEOTIDE SEQUENCE</scope>
    <source>
        <strain evidence="8">YSM-43</strain>
    </source>
</reference>
<dbReference type="InterPro" id="IPR058240">
    <property type="entry name" value="rSAM_sf"/>
</dbReference>
<evidence type="ECO:0000256" key="4">
    <source>
        <dbReference type="ARBA" id="ARBA00023004"/>
    </source>
</evidence>
<feature type="domain" description="Radical SAM core" evidence="7">
    <location>
        <begin position="84"/>
        <end position="324"/>
    </location>
</feature>
<dbReference type="InterPro" id="IPR023867">
    <property type="entry name" value="Sulphatase_maturase_rSAM"/>
</dbReference>
<dbReference type="Proteomes" id="UP000830454">
    <property type="component" value="Chromosome"/>
</dbReference>
<dbReference type="CDD" id="cd01335">
    <property type="entry name" value="Radical_SAM"/>
    <property type="match status" value="1"/>
</dbReference>
<protein>
    <submittedName>
        <fullName evidence="8">SPASM domain-containing protein</fullName>
    </submittedName>
</protein>
<comment type="similarity">
    <text evidence="6">Belongs to the radical SAM superfamily. Anaerobic sulfatase-maturating enzyme family.</text>
</comment>
<name>A0ABY4HJU2_9FLAO</name>
<evidence type="ECO:0000256" key="1">
    <source>
        <dbReference type="ARBA" id="ARBA00001966"/>
    </source>
</evidence>
<dbReference type="NCBIfam" id="TIGR04085">
    <property type="entry name" value="rSAM_more_4Fe4S"/>
    <property type="match status" value="1"/>
</dbReference>